<keyword evidence="3" id="KW-0489">Methyltransferase</keyword>
<accession>A0A972K282</accession>
<reference evidence="8" key="1">
    <citation type="submission" date="2019-10" db="EMBL/GenBank/DDBJ databases">
        <title>Description of Paenibacillus glebae sp. nov.</title>
        <authorList>
            <person name="Carlier A."/>
            <person name="Qi S."/>
        </authorList>
    </citation>
    <scope>NUCLEOTIDE SEQUENCE</scope>
    <source>
        <strain evidence="8">LMG 31456</strain>
    </source>
</reference>
<keyword evidence="2" id="KW-0169">Cobalamin biosynthesis</keyword>
<evidence type="ECO:0000256" key="1">
    <source>
        <dbReference type="ARBA" id="ARBA00004953"/>
    </source>
</evidence>
<evidence type="ECO:0000256" key="2">
    <source>
        <dbReference type="ARBA" id="ARBA00022573"/>
    </source>
</evidence>
<dbReference type="Proteomes" id="UP000641588">
    <property type="component" value="Unassembled WGS sequence"/>
</dbReference>
<dbReference type="SUPFAM" id="SSF53335">
    <property type="entry name" value="S-adenosyl-L-methionine-dependent methyltransferases"/>
    <property type="match status" value="1"/>
</dbReference>
<comment type="pathway">
    <text evidence="1">Cofactor biosynthesis; adenosylcobalamin biosynthesis.</text>
</comment>
<dbReference type="Gene3D" id="3.40.1010.10">
    <property type="entry name" value="Cobalt-precorrin-4 Transmethylase, Domain 1"/>
    <property type="match status" value="1"/>
</dbReference>
<dbReference type="InterPro" id="IPR029063">
    <property type="entry name" value="SAM-dependent_MTases_sf"/>
</dbReference>
<protein>
    <submittedName>
        <fullName evidence="8">Precorrin-6y C5,15-methyltransferase (Decarboxylating) subunit CbiE</fullName>
    </submittedName>
</protein>
<dbReference type="InterPro" id="IPR014008">
    <property type="entry name" value="Cbl_synth_MTase_CbiT"/>
</dbReference>
<dbReference type="PIRSF" id="PIRSF036428">
    <property type="entry name" value="CobL"/>
    <property type="match status" value="1"/>
</dbReference>
<evidence type="ECO:0000256" key="4">
    <source>
        <dbReference type="ARBA" id="ARBA00022679"/>
    </source>
</evidence>
<keyword evidence="9" id="KW-1185">Reference proteome</keyword>
<dbReference type="InterPro" id="IPR050714">
    <property type="entry name" value="Cobalamin_biosynth_MTase"/>
</dbReference>
<dbReference type="InterPro" id="IPR012818">
    <property type="entry name" value="CbiE"/>
</dbReference>
<feature type="compositionally biased region" description="Low complexity" evidence="6">
    <location>
        <begin position="11"/>
        <end position="32"/>
    </location>
</feature>
<comment type="caution">
    <text evidence="8">The sequence shown here is derived from an EMBL/GenBank/DDBJ whole genome shotgun (WGS) entry which is preliminary data.</text>
</comment>
<evidence type="ECO:0000256" key="5">
    <source>
        <dbReference type="ARBA" id="ARBA00022691"/>
    </source>
</evidence>
<dbReference type="EMBL" id="WHOD01000098">
    <property type="protein sequence ID" value="NOU96486.1"/>
    <property type="molecule type" value="Genomic_DNA"/>
</dbReference>
<dbReference type="PANTHER" id="PTHR43182">
    <property type="entry name" value="COBALT-PRECORRIN-6B C(15)-METHYLTRANSFERASE (DECARBOXYLATING)"/>
    <property type="match status" value="1"/>
</dbReference>
<keyword evidence="4" id="KW-0808">Transferase</keyword>
<feature type="region of interest" description="Disordered" evidence="6">
    <location>
        <begin position="1"/>
        <end position="34"/>
    </location>
</feature>
<dbReference type="CDD" id="cd11644">
    <property type="entry name" value="Precorrin-6Y-MT"/>
    <property type="match status" value="1"/>
</dbReference>
<dbReference type="Pfam" id="PF00590">
    <property type="entry name" value="TP_methylase"/>
    <property type="match status" value="1"/>
</dbReference>
<dbReference type="GO" id="GO:0009236">
    <property type="term" value="P:cobalamin biosynthetic process"/>
    <property type="evidence" value="ECO:0007669"/>
    <property type="project" value="UniProtKB-KW"/>
</dbReference>
<organism evidence="8 9">
    <name type="scientific">Paenibacillus foliorum</name>
    <dbReference type="NCBI Taxonomy" id="2654974"/>
    <lineage>
        <taxon>Bacteria</taxon>
        <taxon>Bacillati</taxon>
        <taxon>Bacillota</taxon>
        <taxon>Bacilli</taxon>
        <taxon>Bacillales</taxon>
        <taxon>Paenibacillaceae</taxon>
        <taxon>Paenibacillus</taxon>
    </lineage>
</organism>
<dbReference type="Gene3D" id="3.30.950.10">
    <property type="entry name" value="Methyltransferase, Cobalt-precorrin-4 Transmethylase, Domain 2"/>
    <property type="match status" value="1"/>
</dbReference>
<dbReference type="NCBIfam" id="TIGR02467">
    <property type="entry name" value="CbiE"/>
    <property type="match status" value="1"/>
</dbReference>
<evidence type="ECO:0000313" key="9">
    <source>
        <dbReference type="Proteomes" id="UP000641588"/>
    </source>
</evidence>
<dbReference type="GO" id="GO:0008276">
    <property type="term" value="F:protein methyltransferase activity"/>
    <property type="evidence" value="ECO:0007669"/>
    <property type="project" value="InterPro"/>
</dbReference>
<evidence type="ECO:0000256" key="3">
    <source>
        <dbReference type="ARBA" id="ARBA00022603"/>
    </source>
</evidence>
<evidence type="ECO:0000256" key="6">
    <source>
        <dbReference type="SAM" id="MobiDB-lite"/>
    </source>
</evidence>
<evidence type="ECO:0000313" key="8">
    <source>
        <dbReference type="EMBL" id="NOU96486.1"/>
    </source>
</evidence>
<name>A0A972K282_9BACL</name>
<dbReference type="Gene3D" id="3.40.50.150">
    <property type="entry name" value="Vaccinia Virus protein VP39"/>
    <property type="match status" value="1"/>
</dbReference>
<keyword evidence="5" id="KW-0949">S-adenosyl-L-methionine</keyword>
<dbReference type="AlphaFoldDB" id="A0A972K282"/>
<evidence type="ECO:0000259" key="7">
    <source>
        <dbReference type="Pfam" id="PF00590"/>
    </source>
</evidence>
<sequence length="451" mass="49300">MNERHTPIDGKPSNSNLSSKPSNNKLSNNKPKVIGIGDNGRDSLLPLYLDWITQSEVLVGGERQLQFFPEYPGEKVVVKGGLSELAARLKSEAEQGRRTVVLASGDPLFYGIGGYLSSKLEVEVYPNLSSIQLAFARMGESWQDAELISVHGRNIKGLAQRIDGKRKVALLTDDHNNPVAIAAYLLSFGMEEYEVFVAENLDGSEEHTGWFGLQDLAAMEAADFSSLNVVILKHKADAASTLPDWPLGIDDELFAQRKPDKGLITKKEIRVLSLAQLGLRPNSIVWDIGTCTGSVAIEAARIARQGEVYAIEKNEGDLQNCLENMHRFRADITAVQGRAPQGLEAFPDPNAVFIGGSGGEMKELLHICCSRLQPGGRIVLNAATIENLYEANRTFAEEGFATNITLAQISRSKPILDMTRFEGLNPIYIITAQHKKPENSTAGEKETKAGE</sequence>
<dbReference type="InterPro" id="IPR014776">
    <property type="entry name" value="4pyrrole_Mease_sub2"/>
</dbReference>
<dbReference type="InterPro" id="IPR014777">
    <property type="entry name" value="4pyrrole_Mease_sub1"/>
</dbReference>
<dbReference type="SUPFAM" id="SSF53790">
    <property type="entry name" value="Tetrapyrrole methylase"/>
    <property type="match status" value="1"/>
</dbReference>
<dbReference type="GO" id="GO:0032259">
    <property type="term" value="P:methylation"/>
    <property type="evidence" value="ECO:0007669"/>
    <property type="project" value="UniProtKB-KW"/>
</dbReference>
<proteinExistence type="predicted"/>
<gene>
    <name evidence="8" type="primary">cbiE</name>
    <name evidence="8" type="ORF">GC093_25185</name>
</gene>
<dbReference type="PANTHER" id="PTHR43182:SF1">
    <property type="entry name" value="COBALT-PRECORRIN-7 C(5)-METHYLTRANSFERASE"/>
    <property type="match status" value="1"/>
</dbReference>
<dbReference type="NCBIfam" id="TIGR02469">
    <property type="entry name" value="CbiT"/>
    <property type="match status" value="1"/>
</dbReference>
<dbReference type="InterPro" id="IPR000878">
    <property type="entry name" value="4pyrrol_Mease"/>
</dbReference>
<feature type="domain" description="Tetrapyrrole methylase" evidence="7">
    <location>
        <begin position="33"/>
        <end position="201"/>
    </location>
</feature>
<dbReference type="InterPro" id="IPR006365">
    <property type="entry name" value="Cbl_synth_CobL"/>
</dbReference>
<dbReference type="InterPro" id="IPR035996">
    <property type="entry name" value="4pyrrol_Methylase_sf"/>
</dbReference>